<feature type="transmembrane region" description="Helical" evidence="1">
    <location>
        <begin position="94"/>
        <end position="117"/>
    </location>
</feature>
<feature type="transmembrane region" description="Helical" evidence="1">
    <location>
        <begin position="15"/>
        <end position="36"/>
    </location>
</feature>
<dbReference type="Proteomes" id="UP000823900">
    <property type="component" value="Unassembled WGS sequence"/>
</dbReference>
<keyword evidence="1" id="KW-1133">Transmembrane helix</keyword>
<comment type="caution">
    <text evidence="2">The sequence shown here is derived from an EMBL/GenBank/DDBJ whole genome shotgun (WGS) entry which is preliminary data.</text>
</comment>
<evidence type="ECO:0008006" key="4">
    <source>
        <dbReference type="Google" id="ProtNLM"/>
    </source>
</evidence>
<dbReference type="PROSITE" id="PS51257">
    <property type="entry name" value="PROKAR_LIPOPROTEIN"/>
    <property type="match status" value="1"/>
</dbReference>
<evidence type="ECO:0000313" key="3">
    <source>
        <dbReference type="Proteomes" id="UP000823900"/>
    </source>
</evidence>
<organism evidence="2 3">
    <name type="scientific">Candidatus Lachnoclostridium stercoravium</name>
    <dbReference type="NCBI Taxonomy" id="2838633"/>
    <lineage>
        <taxon>Bacteria</taxon>
        <taxon>Bacillati</taxon>
        <taxon>Bacillota</taxon>
        <taxon>Clostridia</taxon>
        <taxon>Lachnospirales</taxon>
        <taxon>Lachnospiraceae</taxon>
    </lineage>
</organism>
<evidence type="ECO:0000313" key="2">
    <source>
        <dbReference type="EMBL" id="HJA70432.1"/>
    </source>
</evidence>
<reference evidence="2" key="2">
    <citation type="submission" date="2021-04" db="EMBL/GenBank/DDBJ databases">
        <authorList>
            <person name="Gilroy R."/>
        </authorList>
    </citation>
    <scope>NUCLEOTIDE SEQUENCE</scope>
    <source>
        <strain evidence="2">CHK178-16964</strain>
    </source>
</reference>
<dbReference type="EMBL" id="DWZA01000022">
    <property type="protein sequence ID" value="HJA70432.1"/>
    <property type="molecule type" value="Genomic_DNA"/>
</dbReference>
<evidence type="ECO:0000256" key="1">
    <source>
        <dbReference type="SAM" id="Phobius"/>
    </source>
</evidence>
<name>A0A9D2KLM1_9FIRM</name>
<sequence>MKPSHPNLQKLQHTISFIAGCFEVLVAAILIVGLLITLTHVPEQMAELFQKDEFNNFLSSIFEIIIGIELLKMFCRHNLDSVVEVMIFTVSREMIINHMAITETLIGIIAIALLFVVRKFLFVSALDKDEEGEGKSREIMPAIMKTLQNKEKEK</sequence>
<protein>
    <recommendedName>
        <fullName evidence="4">Transporter</fullName>
    </recommendedName>
</protein>
<reference evidence="2" key="1">
    <citation type="journal article" date="2021" name="PeerJ">
        <title>Extensive microbial diversity within the chicken gut microbiome revealed by metagenomics and culture.</title>
        <authorList>
            <person name="Gilroy R."/>
            <person name="Ravi A."/>
            <person name="Getino M."/>
            <person name="Pursley I."/>
            <person name="Horton D.L."/>
            <person name="Alikhan N.F."/>
            <person name="Baker D."/>
            <person name="Gharbi K."/>
            <person name="Hall N."/>
            <person name="Watson M."/>
            <person name="Adriaenssens E.M."/>
            <person name="Foster-Nyarko E."/>
            <person name="Jarju S."/>
            <person name="Secka A."/>
            <person name="Antonio M."/>
            <person name="Oren A."/>
            <person name="Chaudhuri R.R."/>
            <person name="La Ragione R."/>
            <person name="Hildebrand F."/>
            <person name="Pallen M.J."/>
        </authorList>
    </citation>
    <scope>NUCLEOTIDE SEQUENCE</scope>
    <source>
        <strain evidence="2">CHK178-16964</strain>
    </source>
</reference>
<keyword evidence="1" id="KW-0472">Membrane</keyword>
<gene>
    <name evidence="2" type="ORF">IAA07_02490</name>
</gene>
<keyword evidence="1" id="KW-0812">Transmembrane</keyword>
<dbReference type="AlphaFoldDB" id="A0A9D2KLM1"/>
<proteinExistence type="predicted"/>
<accession>A0A9D2KLM1</accession>